<feature type="compositionally biased region" description="Low complexity" evidence="1">
    <location>
        <begin position="65"/>
        <end position="85"/>
    </location>
</feature>
<reference evidence="2 3" key="1">
    <citation type="journal article" date="2019" name="Int. J. Syst. Evol. Microbiol.">
        <title>The Global Catalogue of Microorganisms (GCM) 10K type strain sequencing project: providing services to taxonomists for standard genome sequencing and annotation.</title>
        <authorList>
            <consortium name="The Broad Institute Genomics Platform"/>
            <consortium name="The Broad Institute Genome Sequencing Center for Infectious Disease"/>
            <person name="Wu L."/>
            <person name="Ma J."/>
        </authorList>
    </citation>
    <scope>NUCLEOTIDE SEQUENCE [LARGE SCALE GENOMIC DNA]</scope>
    <source>
        <strain evidence="2 3">JCM 5062</strain>
    </source>
</reference>
<dbReference type="Proteomes" id="UP001499942">
    <property type="component" value="Unassembled WGS sequence"/>
</dbReference>
<accession>A0ABN3MSA7</accession>
<comment type="caution">
    <text evidence="2">The sequence shown here is derived from an EMBL/GenBank/DDBJ whole genome shotgun (WGS) entry which is preliminary data.</text>
</comment>
<evidence type="ECO:0000256" key="1">
    <source>
        <dbReference type="SAM" id="MobiDB-lite"/>
    </source>
</evidence>
<dbReference type="EMBL" id="BAAASR010000025">
    <property type="protein sequence ID" value="GAA2507728.1"/>
    <property type="molecule type" value="Genomic_DNA"/>
</dbReference>
<sequence length="136" mass="13421">MLAQRVVAVAALAGAGWGSARLGQAATRGEVRTVREDSELRVLPARGHRCAPPSGVLVIGAAVPPRAAPATGRPGPRTGAPADAAVAQWRGDPAAPAGPARAHRPYLTGALVAPGRAVRPRAGPPGALPGLPAAAP</sequence>
<feature type="region of interest" description="Disordered" evidence="1">
    <location>
        <begin position="116"/>
        <end position="136"/>
    </location>
</feature>
<feature type="region of interest" description="Disordered" evidence="1">
    <location>
        <begin position="65"/>
        <end position="102"/>
    </location>
</feature>
<evidence type="ECO:0000313" key="2">
    <source>
        <dbReference type="EMBL" id="GAA2507728.1"/>
    </source>
</evidence>
<name>A0ABN3MSA7_9ACTN</name>
<proteinExistence type="predicted"/>
<evidence type="ECO:0000313" key="3">
    <source>
        <dbReference type="Proteomes" id="UP001499942"/>
    </source>
</evidence>
<organism evidence="2 3">
    <name type="scientific">Streptomyces gobitricini</name>
    <dbReference type="NCBI Taxonomy" id="68211"/>
    <lineage>
        <taxon>Bacteria</taxon>
        <taxon>Bacillati</taxon>
        <taxon>Actinomycetota</taxon>
        <taxon>Actinomycetes</taxon>
        <taxon>Kitasatosporales</taxon>
        <taxon>Streptomycetaceae</taxon>
        <taxon>Streptomyces</taxon>
    </lineage>
</organism>
<protein>
    <submittedName>
        <fullName evidence="2">Uncharacterized protein</fullName>
    </submittedName>
</protein>
<gene>
    <name evidence="2" type="ORF">GCM10010393_45690</name>
</gene>
<keyword evidence="3" id="KW-1185">Reference proteome</keyword>